<protein>
    <submittedName>
        <fullName evidence="5">Transcriptional repressor BlaI</fullName>
    </submittedName>
</protein>
<dbReference type="Gene3D" id="6.10.140.850">
    <property type="match status" value="1"/>
</dbReference>
<reference evidence="5 6" key="1">
    <citation type="journal article" date="2019" name="Int. J. Syst. Evol. Microbiol.">
        <title>The Global Catalogue of Microorganisms (GCM) 10K type strain sequencing project: providing services to taxonomists for standard genome sequencing and annotation.</title>
        <authorList>
            <consortium name="The Broad Institute Genomics Platform"/>
            <consortium name="The Broad Institute Genome Sequencing Center for Infectious Disease"/>
            <person name="Wu L."/>
            <person name="Ma J."/>
        </authorList>
    </citation>
    <scope>NUCLEOTIDE SEQUENCE [LARGE SCALE GENOMIC DNA]</scope>
    <source>
        <strain evidence="5 6">JCM 14545</strain>
    </source>
</reference>
<evidence type="ECO:0000313" key="5">
    <source>
        <dbReference type="EMBL" id="GAA1984200.1"/>
    </source>
</evidence>
<comment type="caution">
    <text evidence="5">The sequence shown here is derived from an EMBL/GenBank/DDBJ whole genome shotgun (WGS) entry which is preliminary data.</text>
</comment>
<keyword evidence="4" id="KW-0804">Transcription</keyword>
<comment type="similarity">
    <text evidence="1">Belongs to the BlaI transcriptional regulatory family.</text>
</comment>
<dbReference type="InterPro" id="IPR036390">
    <property type="entry name" value="WH_DNA-bd_sf"/>
</dbReference>
<evidence type="ECO:0000313" key="6">
    <source>
        <dbReference type="Proteomes" id="UP001501116"/>
    </source>
</evidence>
<keyword evidence="3" id="KW-0238">DNA-binding</keyword>
<dbReference type="InterPro" id="IPR036388">
    <property type="entry name" value="WH-like_DNA-bd_sf"/>
</dbReference>
<evidence type="ECO:0000256" key="3">
    <source>
        <dbReference type="ARBA" id="ARBA00023125"/>
    </source>
</evidence>
<proteinExistence type="inferred from homology"/>
<dbReference type="SUPFAM" id="SSF46785">
    <property type="entry name" value="Winged helix' DNA-binding domain"/>
    <property type="match status" value="1"/>
</dbReference>
<sequence>MGRLGELERAVMDALWDRAEPATVRTVHADLVERGLAYTTVMTVLTRLTDKGLVRRERDGRAWRYAPAAAREDYIAELMLEALALTGDRGPALVRFANSVSTDEAEALRRALENPR</sequence>
<gene>
    <name evidence="5" type="primary">blaI</name>
    <name evidence="5" type="ORF">GCM10009754_71850</name>
</gene>
<dbReference type="InterPro" id="IPR005650">
    <property type="entry name" value="BlaI_family"/>
</dbReference>
<dbReference type="Pfam" id="PF03965">
    <property type="entry name" value="Penicillinase_R"/>
    <property type="match status" value="1"/>
</dbReference>
<evidence type="ECO:0000256" key="2">
    <source>
        <dbReference type="ARBA" id="ARBA00023015"/>
    </source>
</evidence>
<keyword evidence="6" id="KW-1185">Reference proteome</keyword>
<evidence type="ECO:0000256" key="1">
    <source>
        <dbReference type="ARBA" id="ARBA00011046"/>
    </source>
</evidence>
<dbReference type="RefSeq" id="WP_344429294.1">
    <property type="nucleotide sequence ID" value="NZ_BAAANN010000040.1"/>
</dbReference>
<dbReference type="Proteomes" id="UP001501116">
    <property type="component" value="Unassembled WGS sequence"/>
</dbReference>
<dbReference type="Gene3D" id="1.10.10.10">
    <property type="entry name" value="Winged helix-like DNA-binding domain superfamily/Winged helix DNA-binding domain"/>
    <property type="match status" value="1"/>
</dbReference>
<dbReference type="EMBL" id="BAAANN010000040">
    <property type="protein sequence ID" value="GAA1984200.1"/>
    <property type="molecule type" value="Genomic_DNA"/>
</dbReference>
<evidence type="ECO:0000256" key="4">
    <source>
        <dbReference type="ARBA" id="ARBA00023163"/>
    </source>
</evidence>
<organism evidence="5 6">
    <name type="scientific">Amycolatopsis minnesotensis</name>
    <dbReference type="NCBI Taxonomy" id="337894"/>
    <lineage>
        <taxon>Bacteria</taxon>
        <taxon>Bacillati</taxon>
        <taxon>Actinomycetota</taxon>
        <taxon>Actinomycetes</taxon>
        <taxon>Pseudonocardiales</taxon>
        <taxon>Pseudonocardiaceae</taxon>
        <taxon>Amycolatopsis</taxon>
    </lineage>
</organism>
<accession>A0ABN2SCH8</accession>
<name>A0ABN2SCH8_9PSEU</name>
<keyword evidence="2" id="KW-0805">Transcription regulation</keyword>